<dbReference type="RefSeq" id="WP_068730912.1">
    <property type="nucleotide sequence ID" value="NZ_LVYV01000003.1"/>
</dbReference>
<reference evidence="1 2" key="1">
    <citation type="submission" date="2016-03" db="EMBL/GenBank/DDBJ databases">
        <title>Microsymbionts genomes from the relict species Vavilovia formosa (Stev.) Fed.</title>
        <authorList>
            <person name="Kopat V."/>
            <person name="Chirak E."/>
            <person name="Kimeklis A."/>
            <person name="Andronov E."/>
        </authorList>
    </citation>
    <scope>NUCLEOTIDE SEQUENCE [LARGE SCALE GENOMIC DNA]</scope>
    <source>
        <strain evidence="1 2">Vaf07</strain>
    </source>
</reference>
<organism evidence="1 2">
    <name type="scientific">Tardiphaga robiniae</name>
    <dbReference type="NCBI Taxonomy" id="943830"/>
    <lineage>
        <taxon>Bacteria</taxon>
        <taxon>Pseudomonadati</taxon>
        <taxon>Pseudomonadota</taxon>
        <taxon>Alphaproteobacteria</taxon>
        <taxon>Hyphomicrobiales</taxon>
        <taxon>Nitrobacteraceae</taxon>
        <taxon>Tardiphaga</taxon>
    </lineage>
</organism>
<sequence length="228" mass="24015">MNILKWVGPVGLLAALVIGDQIRINRPAHKYRLTMEVETPDGVKSASNVVSVHPYRGYQPSGKVTSRGDAVVLDLGGGRNLAALMLHDDKGSADFDGANFVAMRAYQAAGRKIAFRDVSSQTGAVPVTGELMPVLASFTDPRDASTARRLQPDDLSPLGTGTRLRSVTVEAVPNGFWPIDFGGGLGEPVTRGVTAKLPWATSEGEAARALAAIGFPNTPEPATALARK</sequence>
<comment type="caution">
    <text evidence="1">The sequence shown here is derived from an EMBL/GenBank/DDBJ whole genome shotgun (WGS) entry which is preliminary data.</text>
</comment>
<dbReference type="AlphaFoldDB" id="A0A161ST30"/>
<protein>
    <submittedName>
        <fullName evidence="1">Uncharacterized protein</fullName>
    </submittedName>
</protein>
<evidence type="ECO:0000313" key="1">
    <source>
        <dbReference type="EMBL" id="KZD24602.1"/>
    </source>
</evidence>
<evidence type="ECO:0000313" key="2">
    <source>
        <dbReference type="Proteomes" id="UP000076574"/>
    </source>
</evidence>
<gene>
    <name evidence="1" type="ORF">A4A58_22330</name>
</gene>
<dbReference type="Proteomes" id="UP000076574">
    <property type="component" value="Unassembled WGS sequence"/>
</dbReference>
<accession>A0A161ST30</accession>
<dbReference type="EMBL" id="LVYV01000003">
    <property type="protein sequence ID" value="KZD24602.1"/>
    <property type="molecule type" value="Genomic_DNA"/>
</dbReference>
<name>A0A161ST30_9BRAD</name>
<proteinExistence type="predicted"/>
<keyword evidence="2" id="KW-1185">Reference proteome</keyword>